<gene>
    <name evidence="5" type="ORF">SAMN05444412_102422</name>
</gene>
<dbReference type="InterPro" id="IPR009057">
    <property type="entry name" value="Homeodomain-like_sf"/>
</dbReference>
<evidence type="ECO:0000256" key="3">
    <source>
        <dbReference type="ARBA" id="ARBA00023163"/>
    </source>
</evidence>
<evidence type="ECO:0000259" key="4">
    <source>
        <dbReference type="PROSITE" id="PS01124"/>
    </source>
</evidence>
<dbReference type="RefSeq" id="WP_019596847.1">
    <property type="nucleotide sequence ID" value="NZ_FNQC01000002.1"/>
</dbReference>
<dbReference type="Proteomes" id="UP000199663">
    <property type="component" value="Unassembled WGS sequence"/>
</dbReference>
<keyword evidence="1" id="KW-0805">Transcription regulation</keyword>
<dbReference type="PRINTS" id="PR00032">
    <property type="entry name" value="HTHARAC"/>
</dbReference>
<comment type="caution">
    <text evidence="5">The sequence shown here is derived from an EMBL/GenBank/DDBJ whole genome shotgun (WGS) entry which is preliminary data.</text>
</comment>
<proteinExistence type="predicted"/>
<dbReference type="PANTHER" id="PTHR47893:SF1">
    <property type="entry name" value="REGULATORY PROTEIN PCHR"/>
    <property type="match status" value="1"/>
</dbReference>
<evidence type="ECO:0000313" key="5">
    <source>
        <dbReference type="EMBL" id="SDY73946.1"/>
    </source>
</evidence>
<reference evidence="5 6" key="1">
    <citation type="submission" date="2016-10" db="EMBL/GenBank/DDBJ databases">
        <authorList>
            <person name="Varghese N."/>
            <person name="Submissions S."/>
        </authorList>
    </citation>
    <scope>NUCLEOTIDE SEQUENCE [LARGE SCALE GENOMIC DNA]</scope>
    <source>
        <strain evidence="5 6">DSM 17997</strain>
    </source>
</reference>
<accession>A0A1H3MBH6</accession>
<protein>
    <submittedName>
        <fullName evidence="5">AraC-type DNA-binding protein</fullName>
    </submittedName>
</protein>
<dbReference type="PANTHER" id="PTHR47893">
    <property type="entry name" value="REGULATORY PROTEIN PCHR"/>
    <property type="match status" value="1"/>
</dbReference>
<dbReference type="PROSITE" id="PS01124">
    <property type="entry name" value="HTH_ARAC_FAMILY_2"/>
    <property type="match status" value="1"/>
</dbReference>
<keyword evidence="3" id="KW-0804">Transcription</keyword>
<evidence type="ECO:0000313" key="6">
    <source>
        <dbReference type="Proteomes" id="UP000199663"/>
    </source>
</evidence>
<dbReference type="Pfam" id="PF12833">
    <property type="entry name" value="HTH_18"/>
    <property type="match status" value="1"/>
</dbReference>
<dbReference type="Gene3D" id="1.10.10.60">
    <property type="entry name" value="Homeodomain-like"/>
    <property type="match status" value="1"/>
</dbReference>
<feature type="domain" description="HTH araC/xylS-type" evidence="4">
    <location>
        <begin position="240"/>
        <end position="338"/>
    </location>
</feature>
<dbReference type="GO" id="GO:0003677">
    <property type="term" value="F:DNA binding"/>
    <property type="evidence" value="ECO:0007669"/>
    <property type="project" value="UniProtKB-KW"/>
</dbReference>
<keyword evidence="2 5" id="KW-0238">DNA-binding</keyword>
<keyword evidence="6" id="KW-1185">Reference proteome</keyword>
<evidence type="ECO:0000256" key="2">
    <source>
        <dbReference type="ARBA" id="ARBA00023125"/>
    </source>
</evidence>
<dbReference type="SUPFAM" id="SSF46689">
    <property type="entry name" value="Homeodomain-like"/>
    <property type="match status" value="2"/>
</dbReference>
<name>A0A1H3MBH6_9BACT</name>
<dbReference type="SMART" id="SM00342">
    <property type="entry name" value="HTH_ARAC"/>
    <property type="match status" value="1"/>
</dbReference>
<dbReference type="InterPro" id="IPR053142">
    <property type="entry name" value="PchR_regulatory_protein"/>
</dbReference>
<organism evidence="5 6">
    <name type="scientific">Rhodonellum ikkaensis</name>
    <dbReference type="NCBI Taxonomy" id="336829"/>
    <lineage>
        <taxon>Bacteria</taxon>
        <taxon>Pseudomonadati</taxon>
        <taxon>Bacteroidota</taxon>
        <taxon>Cytophagia</taxon>
        <taxon>Cytophagales</taxon>
        <taxon>Cytophagaceae</taxon>
        <taxon>Rhodonellum</taxon>
    </lineage>
</organism>
<dbReference type="InterPro" id="IPR018060">
    <property type="entry name" value="HTH_AraC"/>
</dbReference>
<dbReference type="InterPro" id="IPR020449">
    <property type="entry name" value="Tscrpt_reg_AraC-type_HTH"/>
</dbReference>
<evidence type="ECO:0000256" key="1">
    <source>
        <dbReference type="ARBA" id="ARBA00023015"/>
    </source>
</evidence>
<sequence length="344" mass="39452">MTDKGILSSEVFKSLIEEELQNQPVNREIVAFDAHAHKNSFSEKILDFSLGAGYEYFSEDIYFRHVKLEKGVPSSVTINLPMDYIQVIFCLMGGFCYRCGEVEKTALDIREGLYNVIHFAQKELSVQSFSAEGFEGLVLYLKKGYLETFQPFDSPLWTLFLESVHKNESAVLSNKHLHLDNKIKFLLRQLLEEKLSGSLKFFFVEAKVREFLIYHWNQLAHHDQGHSHDTLDSDQVEKMEAAKEILLNSLKDGITLKELSHQVGTNEYHLKRNFKLVYGRTVFGFLLDYKMEMANYLLQDPTLKISDIADKLGYNHATHFSAAYKKHFGLLPKEAKAGGKSPGH</sequence>
<dbReference type="EMBL" id="FNQC01000002">
    <property type="protein sequence ID" value="SDY73946.1"/>
    <property type="molecule type" value="Genomic_DNA"/>
</dbReference>